<protein>
    <recommendedName>
        <fullName evidence="1">Heme NO-binding domain-containing protein</fullName>
    </recommendedName>
</protein>
<dbReference type="OrthoDB" id="7266652at2"/>
<proteinExistence type="predicted"/>
<dbReference type="InterPro" id="IPR038158">
    <property type="entry name" value="H-NOX_domain_sf"/>
</dbReference>
<reference evidence="2 3" key="1">
    <citation type="submission" date="2016-11" db="EMBL/GenBank/DDBJ databases">
        <title>Trade-off between light-utilization and light-protection in marine flavobacteria.</title>
        <authorList>
            <person name="Kumagai Y."/>
        </authorList>
    </citation>
    <scope>NUCLEOTIDE SEQUENCE [LARGE SCALE GENOMIC DNA]</scope>
    <source>
        <strain evidence="2 3">NBRC 107125</strain>
    </source>
</reference>
<evidence type="ECO:0000313" key="2">
    <source>
        <dbReference type="EMBL" id="ARN73216.1"/>
    </source>
</evidence>
<dbReference type="PANTHER" id="PTHR45655:SF13">
    <property type="entry name" value="SOLUBLE GUANYLATE CYCLASE GCY-32-RELATED"/>
    <property type="match status" value="1"/>
</dbReference>
<evidence type="ECO:0000259" key="1">
    <source>
        <dbReference type="Pfam" id="PF07700"/>
    </source>
</evidence>
<name>A0A1X9N665_9GAMM</name>
<dbReference type="STRING" id="716816.BST96_03300"/>
<dbReference type="GO" id="GO:0020037">
    <property type="term" value="F:heme binding"/>
    <property type="evidence" value="ECO:0007669"/>
    <property type="project" value="InterPro"/>
</dbReference>
<feature type="domain" description="Heme NO-binding" evidence="1">
    <location>
        <begin position="2"/>
        <end position="162"/>
    </location>
</feature>
<dbReference type="KEGG" id="osg:BST96_03300"/>
<dbReference type="Pfam" id="PF07700">
    <property type="entry name" value="HNOB"/>
    <property type="match status" value="1"/>
</dbReference>
<accession>A0A1X9N665</accession>
<dbReference type="Gene3D" id="3.90.1520.10">
    <property type="entry name" value="H-NOX domain"/>
    <property type="match status" value="1"/>
</dbReference>
<dbReference type="Proteomes" id="UP000193450">
    <property type="component" value="Chromosome"/>
</dbReference>
<dbReference type="InterPro" id="IPR011644">
    <property type="entry name" value="Heme_NO-bd"/>
</dbReference>
<dbReference type="SUPFAM" id="SSF111126">
    <property type="entry name" value="Ligand-binding domain in the NO signalling and Golgi transport"/>
    <property type="match status" value="1"/>
</dbReference>
<organism evidence="2 3">
    <name type="scientific">Oceanicoccus sagamiensis</name>
    <dbReference type="NCBI Taxonomy" id="716816"/>
    <lineage>
        <taxon>Bacteria</taxon>
        <taxon>Pseudomonadati</taxon>
        <taxon>Pseudomonadota</taxon>
        <taxon>Gammaproteobacteria</taxon>
        <taxon>Cellvibrionales</taxon>
        <taxon>Spongiibacteraceae</taxon>
        <taxon>Oceanicoccus</taxon>
    </lineage>
</organism>
<dbReference type="PANTHER" id="PTHR45655">
    <property type="entry name" value="GUANYLATE CYCLASE SOLUBLE SUBUNIT BETA-2"/>
    <property type="match status" value="1"/>
</dbReference>
<dbReference type="RefSeq" id="WP_085757323.1">
    <property type="nucleotide sequence ID" value="NZ_CP019343.1"/>
</dbReference>
<dbReference type="EMBL" id="CP019343">
    <property type="protein sequence ID" value="ARN73216.1"/>
    <property type="molecule type" value="Genomic_DNA"/>
</dbReference>
<gene>
    <name evidence="2" type="ORF">BST96_03300</name>
</gene>
<sequence>MKGIVYTLFQDMVEDEFGLEVWELLIEQSSLASEGIYTSVKTYPDEEMVQLITQLSAHTGTPAPALIEHFGHYLLPNLMGTLPATISRYSDLWSFMSAIDDVIHLEVQKLNPDALTPEIRVLEHQGDHMDVSYQSPRKLCFLAIGLIKQAGLHFNTPVDVAHKQCMHDDHTNCVLSIHLSE</sequence>
<dbReference type="AlphaFoldDB" id="A0A1X9N665"/>
<keyword evidence="3" id="KW-1185">Reference proteome</keyword>
<dbReference type="InterPro" id="IPR024096">
    <property type="entry name" value="NO_sig/Golgi_transp_ligand-bd"/>
</dbReference>
<evidence type="ECO:0000313" key="3">
    <source>
        <dbReference type="Proteomes" id="UP000193450"/>
    </source>
</evidence>